<dbReference type="EMBL" id="KV407459">
    <property type="protein sequence ID" value="KZF22459.1"/>
    <property type="molecule type" value="Genomic_DNA"/>
</dbReference>
<feature type="domain" description="Plastocyanin-like" evidence="10">
    <location>
        <begin position="122"/>
        <end position="232"/>
    </location>
</feature>
<keyword evidence="6" id="KW-0325">Glycoprotein</keyword>
<feature type="chain" id="PRO_5007858229" evidence="7">
    <location>
        <begin position="22"/>
        <end position="609"/>
    </location>
</feature>
<keyword evidence="12" id="KW-1185">Reference proteome</keyword>
<dbReference type="Pfam" id="PF07732">
    <property type="entry name" value="Cu-oxidase_3"/>
    <property type="match status" value="1"/>
</dbReference>
<keyword evidence="5" id="KW-0186">Copper</keyword>
<keyword evidence="3" id="KW-0677">Repeat</keyword>
<dbReference type="PANTHER" id="PTHR11709">
    <property type="entry name" value="MULTI-COPPER OXIDASE"/>
    <property type="match status" value="1"/>
</dbReference>
<dbReference type="CDD" id="cd13880">
    <property type="entry name" value="CuRO_2_MaLCC_like"/>
    <property type="match status" value="1"/>
</dbReference>
<dbReference type="InterPro" id="IPR011707">
    <property type="entry name" value="Cu-oxidase-like_N"/>
</dbReference>
<evidence type="ECO:0000313" key="12">
    <source>
        <dbReference type="Proteomes" id="UP000076632"/>
    </source>
</evidence>
<dbReference type="InParanoid" id="A0A165GQ50"/>
<evidence type="ECO:0000256" key="5">
    <source>
        <dbReference type="ARBA" id="ARBA00023008"/>
    </source>
</evidence>
<feature type="signal peptide" evidence="7">
    <location>
        <begin position="1"/>
        <end position="21"/>
    </location>
</feature>
<evidence type="ECO:0000259" key="9">
    <source>
        <dbReference type="Pfam" id="PF07731"/>
    </source>
</evidence>
<dbReference type="SUPFAM" id="SSF49503">
    <property type="entry name" value="Cupredoxins"/>
    <property type="match status" value="3"/>
</dbReference>
<sequence length="609" mass="66273">MHSFLSLAFALSVGFPALSHAGPCVPSGQSATTTTQAAAVSGSSGSYGSSGSSAAASSSSSAPSAYSNSSSNSYYSSYGCSSNTPFNRSSWCNGYNLTTNPYTTIPDTGNTVEYWFELGNYTAAPDGVSRDVLLINGIFPGPTIEANWGDTVVVHFKNNLQTNGSSLHFHGVRQNKTNQMDGTVSITQCPVAPGDSYTYTWKASQYGSSWYHSHFGLQTWEGAFGGIVIHGPATADYDTDLGNLFMNDWSHETVDELYDYAEATGPPTMDNALINGTNVYNSTGERFEVVFSYGTKYLLRLVNSAINTHFKFSIDNHTLTVIAMDFVPIVPFETDYISIGIGQRYDVIVEANQTVGDYWLRAIPQTACSYTDNVDNIKGIVRYDSSSTADPTTTAYDMPNDCNDEPAASLVPYVALNVGPDSSPEDLNVTSFFTSDNLFRWAINNVSMALNWQNPTLLQVYDGVSNFTANESVVEVNGVNEWVYTVIETTDEVPHPIHLHGHDFFVIASGTGSFDLSSGNYTTTNPPRRDVAMLPGNGYLAIAFQTDNPGAWPLHCHIGWHQEMGFAVQFVERYDEIKPLIDFDVLNSTCSAWDAWQDANNVVDDTSGI</sequence>
<dbReference type="RefSeq" id="XP_018188014.1">
    <property type="nucleotide sequence ID" value="XM_018330550.1"/>
</dbReference>
<proteinExistence type="inferred from homology"/>
<keyword evidence="4" id="KW-0560">Oxidoreductase</keyword>
<dbReference type="InterPro" id="IPR045087">
    <property type="entry name" value="Cu-oxidase_fam"/>
</dbReference>
<feature type="domain" description="Plastocyanin-like" evidence="8">
    <location>
        <begin position="244"/>
        <end position="383"/>
    </location>
</feature>
<dbReference type="InterPro" id="IPR001117">
    <property type="entry name" value="Cu-oxidase_2nd"/>
</dbReference>
<dbReference type="OrthoDB" id="2121828at2759"/>
<dbReference type="FunFam" id="2.60.40.420:FF:000021">
    <property type="entry name" value="Extracellular dihydrogeodin oxidase/laccase"/>
    <property type="match status" value="1"/>
</dbReference>
<reference evidence="11 12" key="1">
    <citation type="journal article" date="2016" name="Fungal Biol.">
        <title>The genome of Xylona heveae provides a window into fungal endophytism.</title>
        <authorList>
            <person name="Gazis R."/>
            <person name="Kuo A."/>
            <person name="Riley R."/>
            <person name="LaButti K."/>
            <person name="Lipzen A."/>
            <person name="Lin J."/>
            <person name="Amirebrahimi M."/>
            <person name="Hesse C.N."/>
            <person name="Spatafora J.W."/>
            <person name="Henrissat B."/>
            <person name="Hainaut M."/>
            <person name="Grigoriev I.V."/>
            <person name="Hibbett D.S."/>
        </authorList>
    </citation>
    <scope>NUCLEOTIDE SEQUENCE [LARGE SCALE GENOMIC DNA]</scope>
    <source>
        <strain evidence="11 12">TC161</strain>
    </source>
</reference>
<evidence type="ECO:0000256" key="3">
    <source>
        <dbReference type="ARBA" id="ARBA00022737"/>
    </source>
</evidence>
<dbReference type="CDD" id="cd13854">
    <property type="entry name" value="CuRO_1_MaLCC_like"/>
    <property type="match status" value="1"/>
</dbReference>
<comment type="similarity">
    <text evidence="1">Belongs to the multicopper oxidase family.</text>
</comment>
<dbReference type="GO" id="GO:0005507">
    <property type="term" value="F:copper ion binding"/>
    <property type="evidence" value="ECO:0007669"/>
    <property type="project" value="InterPro"/>
</dbReference>
<evidence type="ECO:0000256" key="6">
    <source>
        <dbReference type="ARBA" id="ARBA00023180"/>
    </source>
</evidence>
<dbReference type="GO" id="GO:0016491">
    <property type="term" value="F:oxidoreductase activity"/>
    <property type="evidence" value="ECO:0007669"/>
    <property type="project" value="UniProtKB-KW"/>
</dbReference>
<evidence type="ECO:0000259" key="8">
    <source>
        <dbReference type="Pfam" id="PF00394"/>
    </source>
</evidence>
<dbReference type="CDD" id="cd13901">
    <property type="entry name" value="CuRO_3_MaLCC_like"/>
    <property type="match status" value="1"/>
</dbReference>
<keyword evidence="2" id="KW-0479">Metal-binding</keyword>
<dbReference type="PANTHER" id="PTHR11709:SF502">
    <property type="entry name" value="MULTICOPPER OXIDASE"/>
    <property type="match status" value="1"/>
</dbReference>
<dbReference type="Proteomes" id="UP000076632">
    <property type="component" value="Unassembled WGS sequence"/>
</dbReference>
<evidence type="ECO:0000256" key="2">
    <source>
        <dbReference type="ARBA" id="ARBA00022723"/>
    </source>
</evidence>
<dbReference type="FunFam" id="2.60.40.420:FF:000038">
    <property type="entry name" value="Extracellular dihydrogeodin oxidase/laccase"/>
    <property type="match status" value="1"/>
</dbReference>
<gene>
    <name evidence="11" type="ORF">L228DRAFT_230910</name>
</gene>
<dbReference type="Gene3D" id="2.60.40.420">
    <property type="entry name" value="Cupredoxins - blue copper proteins"/>
    <property type="match status" value="3"/>
</dbReference>
<keyword evidence="7" id="KW-0732">Signal</keyword>
<evidence type="ECO:0000259" key="10">
    <source>
        <dbReference type="Pfam" id="PF07732"/>
    </source>
</evidence>
<evidence type="ECO:0000313" key="11">
    <source>
        <dbReference type="EMBL" id="KZF22459.1"/>
    </source>
</evidence>
<dbReference type="OMA" id="SFWIRAI"/>
<accession>A0A165GQ50</accession>
<feature type="domain" description="Plastocyanin-like" evidence="9">
    <location>
        <begin position="451"/>
        <end position="573"/>
    </location>
</feature>
<dbReference type="Pfam" id="PF07731">
    <property type="entry name" value="Cu-oxidase_2"/>
    <property type="match status" value="1"/>
</dbReference>
<evidence type="ECO:0000256" key="4">
    <source>
        <dbReference type="ARBA" id="ARBA00023002"/>
    </source>
</evidence>
<dbReference type="InterPro" id="IPR011706">
    <property type="entry name" value="Cu-oxidase_C"/>
</dbReference>
<evidence type="ECO:0000256" key="1">
    <source>
        <dbReference type="ARBA" id="ARBA00010609"/>
    </source>
</evidence>
<dbReference type="InterPro" id="IPR008972">
    <property type="entry name" value="Cupredoxin"/>
</dbReference>
<protein>
    <submittedName>
        <fullName evidence="11">Multicopper oxidase</fullName>
    </submittedName>
</protein>
<dbReference type="STRING" id="1328760.A0A165GQ50"/>
<organism evidence="11 12">
    <name type="scientific">Xylona heveae (strain CBS 132557 / TC161)</name>
    <dbReference type="NCBI Taxonomy" id="1328760"/>
    <lineage>
        <taxon>Eukaryota</taxon>
        <taxon>Fungi</taxon>
        <taxon>Dikarya</taxon>
        <taxon>Ascomycota</taxon>
        <taxon>Pezizomycotina</taxon>
        <taxon>Xylonomycetes</taxon>
        <taxon>Xylonales</taxon>
        <taxon>Xylonaceae</taxon>
        <taxon>Xylona</taxon>
    </lineage>
</organism>
<dbReference type="GeneID" id="28895687"/>
<dbReference type="Pfam" id="PF00394">
    <property type="entry name" value="Cu-oxidase"/>
    <property type="match status" value="1"/>
</dbReference>
<name>A0A165GQ50_XYLHT</name>
<evidence type="ECO:0000256" key="7">
    <source>
        <dbReference type="SAM" id="SignalP"/>
    </source>
</evidence>
<dbReference type="AlphaFoldDB" id="A0A165GQ50"/>